<dbReference type="AlphaFoldDB" id="A0A854WZA5"/>
<comment type="caution">
    <text evidence="3">The sequence shown here is derived from an EMBL/GenBank/DDBJ whole genome shotgun (WGS) entry which is preliminary data.</text>
</comment>
<protein>
    <recommendedName>
        <fullName evidence="2">YobI-like P-loop NTPase domain-containing protein</fullName>
    </recommendedName>
</protein>
<proteinExistence type="predicted"/>
<reference evidence="3 4" key="1">
    <citation type="submission" date="2017-09" db="EMBL/GenBank/DDBJ databases">
        <authorList>
            <person name="Haney C."/>
            <person name="Melnyk R."/>
        </authorList>
    </citation>
    <scope>NUCLEOTIDE SEQUENCE [LARGE SCALE GENOMIC DNA]</scope>
    <source>
        <strain evidence="3 4">CH229</strain>
    </source>
</reference>
<dbReference type="InterPro" id="IPR027417">
    <property type="entry name" value="P-loop_NTPase"/>
</dbReference>
<name>A0A854WZA5_PSEFL</name>
<dbReference type="InterPro" id="IPR048428">
    <property type="entry name" value="YobI-NTPase"/>
</dbReference>
<dbReference type="EMBL" id="NXHE01000036">
    <property type="protein sequence ID" value="PCM47370.1"/>
    <property type="molecule type" value="Genomic_DNA"/>
</dbReference>
<gene>
    <name evidence="3" type="ORF">CP335_22590</name>
</gene>
<organism evidence="3 4">
    <name type="scientific">Pseudomonas fluorescens</name>
    <dbReference type="NCBI Taxonomy" id="294"/>
    <lineage>
        <taxon>Bacteria</taxon>
        <taxon>Pseudomonadati</taxon>
        <taxon>Pseudomonadota</taxon>
        <taxon>Gammaproteobacteria</taxon>
        <taxon>Pseudomonadales</taxon>
        <taxon>Pseudomonadaceae</taxon>
        <taxon>Pseudomonas</taxon>
    </lineage>
</organism>
<dbReference type="RefSeq" id="WP_096797246.1">
    <property type="nucleotide sequence ID" value="NZ_NXHE01000036.1"/>
</dbReference>
<evidence type="ECO:0000256" key="1">
    <source>
        <dbReference type="SAM" id="Coils"/>
    </source>
</evidence>
<dbReference type="SUPFAM" id="SSF52540">
    <property type="entry name" value="P-loop containing nucleoside triphosphate hydrolases"/>
    <property type="match status" value="1"/>
</dbReference>
<evidence type="ECO:0000313" key="3">
    <source>
        <dbReference type="EMBL" id="PCM47370.1"/>
    </source>
</evidence>
<dbReference type="Pfam" id="PF20693">
    <property type="entry name" value="YobI-ATPase"/>
    <property type="match status" value="1"/>
</dbReference>
<feature type="domain" description="YobI-like P-loop NTPase" evidence="2">
    <location>
        <begin position="49"/>
        <end position="417"/>
    </location>
</feature>
<sequence>MMGFNKLLAKLQNTSTYKRITRRFHTKSPLRNSFVDLAPIDFADQDGLYQEALRFAMCNASIRNVAITGPYGSGKTSVIKTFEKNSPYRSLNVSLATFSDPNSLTPPLQDSQQIDVTVKVERSILQQMLYGAGSGTLPYSRFKRISKPRWVDLNAILFVGWIASVGMLYQNHDKLLKALSNQTLEWVWIFTAAYVLLYLARTVSKAIQASHSLSVKKLSLQSGEVELDGIPESSILNKHLDEIIYFFEENDYDLVVFEDLDRFGNPEIFIKLREINKIINDRPKRKGTLPFLSRTQPLKFVYAIKDDIFLNKDRAKFFDFILPIIPIINNSNSREVLKRSIESAGYGIGVQDRFIGEVSLYLDDMRLIKNISNEFLIYEKKVGSSNLNVNRLLAAIIYKNAYPKDFENLHHGGGALHEIVQRRTSILIQSASNIDFQIEELRTLIQESDHETSTAIVELVKLFWGHLCSTYNEYDIVSVYSGETPINISQLLEWNNFEKIFQEKNLNLQVRQRNQYNNYEQRLPLSLSFKNLEEAIFPGTTFTQRHRSITNKKAKNRTELNAQIEKLKSEKSSLARQPLCQLLMLCGFEISDIAKQHNIDDPRLLNYFIRNGHIDETYHLYISTFHEGRMSRNDWDFILSIRDFRTPDPASQVDNPAEVLEELREEDFGSGHSLNVHLIDELIQNGTTNTKRIQMVLDYFSNSLPESQKFFDAYWLIGKNTPALTRIIAQYWPGYGMAAIDASSATQHVASIIAYVEPDFVAEQMNIGRSLSDYISKHAAVIFAENIVFEKSFQALELLKIKIEQISDCSQNIALVNYAHQQDLYRITADNIKFLVEQFGAPVQQQEHYTNHLFDLESANYTAILESGSDSLKSYIDRNINSYVRDVACAIDSNNSESPNAIVRLLNHSEIDPDMAIKFALQQDHVFANFDDLPAYQWDELLYNEKVNVTWPNILRFYGLDDSDKDRLNEILGRNAVYQALSEQKIPITKGEEELVKSLCRFLISDHALSEVGFRALCKSVPYRYQSFPEGLPEEFSIILIDLEVIKLNDISFSETQSSASLRAKLIEKSFLAYTTAMDKYPLSQEVITLLLTSTLSMQQKCFILGHITVNDLSSNAELAKHVSQLLGREDLIDKDFDLGMISYCLANAPKTLERKNILYNFVDILPEAEIISAMLTLESPFADLAKRGMRPKLENTERNRRFAKSLVDRKIISSQKPNGDHIRLNTFK</sequence>
<evidence type="ECO:0000259" key="2">
    <source>
        <dbReference type="Pfam" id="PF20693"/>
    </source>
</evidence>
<keyword evidence="1" id="KW-0175">Coiled coil</keyword>
<feature type="coiled-coil region" evidence="1">
    <location>
        <begin position="550"/>
        <end position="577"/>
    </location>
</feature>
<dbReference type="Proteomes" id="UP000218643">
    <property type="component" value="Unassembled WGS sequence"/>
</dbReference>
<reference evidence="3 4" key="2">
    <citation type="submission" date="2017-10" db="EMBL/GenBank/DDBJ databases">
        <title>Rhizosphere-associated Pseudomonas modulate jasmonic acid/salicylic acid antagonism to induce systemic resistance to herbivores at the cost of susceptibility to pathogens.</title>
        <authorList>
            <person name="Haney C.H."/>
            <person name="Wiesmann C.L."/>
            <person name="Shapiro L.R."/>
            <person name="O'Sullivan L.R."/>
            <person name="Khorasani S."/>
            <person name="Melnyk R.A."/>
            <person name="Xiao L."/>
            <person name="Bush J."/>
            <person name="Carrillo J."/>
            <person name="Pierce N.E."/>
            <person name="Ausubel F.M."/>
        </authorList>
    </citation>
    <scope>NUCLEOTIDE SEQUENCE [LARGE SCALE GENOMIC DNA]</scope>
    <source>
        <strain evidence="3 4">CH229</strain>
    </source>
</reference>
<accession>A0A854WZA5</accession>
<evidence type="ECO:0000313" key="4">
    <source>
        <dbReference type="Proteomes" id="UP000218643"/>
    </source>
</evidence>